<evidence type="ECO:0000313" key="3">
    <source>
        <dbReference type="Proteomes" id="UP000298656"/>
    </source>
</evidence>
<evidence type="ECO:0000313" key="2">
    <source>
        <dbReference type="EMBL" id="QCP51319.1"/>
    </source>
</evidence>
<dbReference type="EMBL" id="CP040077">
    <property type="protein sequence ID" value="QCP51319.1"/>
    <property type="molecule type" value="Genomic_DNA"/>
</dbReference>
<feature type="region of interest" description="Disordered" evidence="1">
    <location>
        <begin position="1"/>
        <end position="24"/>
    </location>
</feature>
<dbReference type="KEGG" id="tvl:FAZ95_20485"/>
<name>A0A4P8IZF2_9BURK</name>
<evidence type="ECO:0000256" key="1">
    <source>
        <dbReference type="SAM" id="MobiDB-lite"/>
    </source>
</evidence>
<sequence length="114" mass="13133">MNEQRREPDGSMRQTIEADVRTRTRREDGVSIEEVRRKYCGSYCDAHRLPAGMTAAKEESARGVVPVRQKNCSKIDYCSCPRHMPHLWKHLNFSDSLSVESTHISEKFSYVSIT</sequence>
<dbReference type="OrthoDB" id="66429at32008"/>
<gene>
    <name evidence="2" type="ORF">FAZ95_20485</name>
</gene>
<accession>A0A4P8IZF2</accession>
<keyword evidence="3" id="KW-1185">Reference proteome</keyword>
<dbReference type="Proteomes" id="UP000298656">
    <property type="component" value="Chromosome 1"/>
</dbReference>
<protein>
    <submittedName>
        <fullName evidence="2">Uncharacterized protein</fullName>
    </submittedName>
</protein>
<organism evidence="2 3">
    <name type="scientific">Trinickia violacea</name>
    <dbReference type="NCBI Taxonomy" id="2571746"/>
    <lineage>
        <taxon>Bacteria</taxon>
        <taxon>Pseudomonadati</taxon>
        <taxon>Pseudomonadota</taxon>
        <taxon>Betaproteobacteria</taxon>
        <taxon>Burkholderiales</taxon>
        <taxon>Burkholderiaceae</taxon>
        <taxon>Trinickia</taxon>
    </lineage>
</organism>
<reference evidence="2 3" key="1">
    <citation type="submission" date="2019-05" db="EMBL/GenBank/DDBJ databases">
        <title>Burkholderia sp. DHOD12, isolated from subtropical forest soil.</title>
        <authorList>
            <person name="Gao Z.-H."/>
            <person name="Qiu L.-H."/>
        </authorList>
    </citation>
    <scope>NUCLEOTIDE SEQUENCE [LARGE SCALE GENOMIC DNA]</scope>
    <source>
        <strain evidence="2 3">DHOD12</strain>
    </source>
</reference>
<dbReference type="RefSeq" id="WP_137334104.1">
    <property type="nucleotide sequence ID" value="NZ_CP040077.1"/>
</dbReference>
<proteinExistence type="predicted"/>
<dbReference type="AlphaFoldDB" id="A0A4P8IZF2"/>